<dbReference type="InterPro" id="IPR022792">
    <property type="entry name" value="T2SS_protein-GspN"/>
</dbReference>
<keyword evidence="11" id="KW-1133">Transmembrane helix</keyword>
<keyword evidence="7 11" id="KW-0812">Transmembrane</keyword>
<proteinExistence type="inferred from homology"/>
<dbReference type="OrthoDB" id="6118198at2"/>
<name>A0A432XX36_9GAMM</name>
<evidence type="ECO:0000313" key="13">
    <source>
        <dbReference type="Proteomes" id="UP000287198"/>
    </source>
</evidence>
<sequence length="257" mass="28035">MSWRWLLWLIPIYLVGLVVFAPARMVLWFIPANADVELTAVQGTLWQGQATLSYRVTPQQQIIFNDVRWQLAPWRLLSGTAAVDVQVPETNVVAGEGQVELGLGGEVKLAGEFGGNLQQAVVAYQLPVPVTLDGQWSLQLENFQLSDLSSGEWCSQLIGKLTTRGTAIRLNRQWTDLGPFATALSCSANNEIVAKMEGNNSVGLSFETRLAGSQMAPQVFISGKLQPTVQTPRTVTDVLVFLGAPDASGAYPFSFRL</sequence>
<reference evidence="13" key="1">
    <citation type="journal article" date="2018" name="Front. Microbiol.">
        <title>Genome-Based Analysis Reveals the Taxonomy and Diversity of the Family Idiomarinaceae.</title>
        <authorList>
            <person name="Liu Y."/>
            <person name="Lai Q."/>
            <person name="Shao Z."/>
        </authorList>
    </citation>
    <scope>NUCLEOTIDE SEQUENCE [LARGE SCALE GENOMIC DNA]</scope>
    <source>
        <strain evidence="13">BH195</strain>
    </source>
</reference>
<comment type="subcellular location">
    <subcellularLocation>
        <location evidence="1">Cell inner membrane</location>
    </subcellularLocation>
</comment>
<dbReference type="Pfam" id="PF01203">
    <property type="entry name" value="T2SSN"/>
    <property type="match status" value="1"/>
</dbReference>
<evidence type="ECO:0000256" key="7">
    <source>
        <dbReference type="ARBA" id="ARBA00022692"/>
    </source>
</evidence>
<evidence type="ECO:0000256" key="2">
    <source>
        <dbReference type="ARBA" id="ARBA00007208"/>
    </source>
</evidence>
<protein>
    <recommendedName>
        <fullName evidence="3">Type II secretion system protein N</fullName>
    </recommendedName>
    <alternativeName>
        <fullName evidence="10">General secretion pathway protein N</fullName>
    </alternativeName>
</protein>
<evidence type="ECO:0000313" key="12">
    <source>
        <dbReference type="EMBL" id="RUO53141.1"/>
    </source>
</evidence>
<evidence type="ECO:0000256" key="5">
    <source>
        <dbReference type="ARBA" id="ARBA00022475"/>
    </source>
</evidence>
<evidence type="ECO:0000256" key="9">
    <source>
        <dbReference type="ARBA" id="ARBA00023136"/>
    </source>
</evidence>
<comment type="similarity">
    <text evidence="2">Belongs to the GSP N family.</text>
</comment>
<feature type="transmembrane region" description="Helical" evidence="11">
    <location>
        <begin position="6"/>
        <end position="30"/>
    </location>
</feature>
<keyword evidence="6" id="KW-0997">Cell inner membrane</keyword>
<organism evidence="12 13">
    <name type="scientific">Pseudidiomarina halophila</name>
    <dbReference type="NCBI Taxonomy" id="1449799"/>
    <lineage>
        <taxon>Bacteria</taxon>
        <taxon>Pseudomonadati</taxon>
        <taxon>Pseudomonadota</taxon>
        <taxon>Gammaproteobacteria</taxon>
        <taxon>Alteromonadales</taxon>
        <taxon>Idiomarinaceae</taxon>
        <taxon>Pseudidiomarina</taxon>
    </lineage>
</organism>
<evidence type="ECO:0000256" key="6">
    <source>
        <dbReference type="ARBA" id="ARBA00022519"/>
    </source>
</evidence>
<accession>A0A432XX36</accession>
<dbReference type="GO" id="GO:0005886">
    <property type="term" value="C:plasma membrane"/>
    <property type="evidence" value="ECO:0007669"/>
    <property type="project" value="UniProtKB-SubCell"/>
</dbReference>
<dbReference type="Proteomes" id="UP000287198">
    <property type="component" value="Unassembled WGS sequence"/>
</dbReference>
<evidence type="ECO:0000256" key="11">
    <source>
        <dbReference type="SAM" id="Phobius"/>
    </source>
</evidence>
<evidence type="ECO:0000256" key="4">
    <source>
        <dbReference type="ARBA" id="ARBA00022448"/>
    </source>
</evidence>
<evidence type="ECO:0000256" key="1">
    <source>
        <dbReference type="ARBA" id="ARBA00004533"/>
    </source>
</evidence>
<dbReference type="RefSeq" id="WP_126763848.1">
    <property type="nucleotide sequence ID" value="NZ_JBHLTZ010000012.1"/>
</dbReference>
<keyword evidence="8" id="KW-0653">Protein transport</keyword>
<dbReference type="AlphaFoldDB" id="A0A432XX36"/>
<comment type="caution">
    <text evidence="12">The sequence shown here is derived from an EMBL/GenBank/DDBJ whole genome shotgun (WGS) entry which is preliminary data.</text>
</comment>
<keyword evidence="4" id="KW-0813">Transport</keyword>
<dbReference type="EMBL" id="PIPW01000002">
    <property type="protein sequence ID" value="RUO53141.1"/>
    <property type="molecule type" value="Genomic_DNA"/>
</dbReference>
<evidence type="ECO:0000256" key="10">
    <source>
        <dbReference type="ARBA" id="ARBA00030772"/>
    </source>
</evidence>
<dbReference type="GO" id="GO:0015628">
    <property type="term" value="P:protein secretion by the type II secretion system"/>
    <property type="evidence" value="ECO:0007669"/>
    <property type="project" value="InterPro"/>
</dbReference>
<keyword evidence="13" id="KW-1185">Reference proteome</keyword>
<evidence type="ECO:0000256" key="3">
    <source>
        <dbReference type="ARBA" id="ARBA00021563"/>
    </source>
</evidence>
<gene>
    <name evidence="12" type="ORF">CWI69_08970</name>
</gene>
<keyword evidence="5" id="KW-1003">Cell membrane</keyword>
<dbReference type="GO" id="GO:0015627">
    <property type="term" value="C:type II protein secretion system complex"/>
    <property type="evidence" value="ECO:0007669"/>
    <property type="project" value="InterPro"/>
</dbReference>
<evidence type="ECO:0000256" key="8">
    <source>
        <dbReference type="ARBA" id="ARBA00022927"/>
    </source>
</evidence>
<keyword evidence="9 11" id="KW-0472">Membrane</keyword>